<gene>
    <name evidence="2" type="ORF">GRB96_04550</name>
</gene>
<dbReference type="InterPro" id="IPR007627">
    <property type="entry name" value="RNA_pol_sigma70_r2"/>
</dbReference>
<sequence>MHLRDNALAEDAVQEALMAAIEKEASFAGRSGYETWVLGIVNTPTHHATH</sequence>
<dbReference type="Pfam" id="PF04542">
    <property type="entry name" value="Sigma70_r2"/>
    <property type="match status" value="1"/>
</dbReference>
<comment type="caution">
    <text evidence="2">The sequence shown here is derived from an EMBL/GenBank/DDBJ whole genome shotgun (WGS) entry which is preliminary data.</text>
</comment>
<organism evidence="2 3">
    <name type="scientific">Halomonas alimentaria</name>
    <dbReference type="NCBI Taxonomy" id="147248"/>
    <lineage>
        <taxon>Bacteria</taxon>
        <taxon>Pseudomonadati</taxon>
        <taxon>Pseudomonadota</taxon>
        <taxon>Gammaproteobacteria</taxon>
        <taxon>Oceanospirillales</taxon>
        <taxon>Halomonadaceae</taxon>
        <taxon>Halomonas</taxon>
    </lineage>
</organism>
<dbReference type="EMBL" id="WUTT01000001">
    <property type="protein sequence ID" value="NAW33692.1"/>
    <property type="molecule type" value="Genomic_DNA"/>
</dbReference>
<reference evidence="2 3" key="1">
    <citation type="submission" date="2019-12" db="EMBL/GenBank/DDBJ databases">
        <title>Draft genome sequencing of Halomonas alimentaria DSM 15356.</title>
        <authorList>
            <person name="Pandiyan K."/>
            <person name="Kushwaha P."/>
            <person name="Gowdham M."/>
            <person name="Chakdar H."/>
            <person name="Singh A."/>
            <person name="Kumar M."/>
            <person name="Saxena A.K."/>
        </authorList>
    </citation>
    <scope>NUCLEOTIDE SEQUENCE [LARGE SCALE GENOMIC DNA]</scope>
    <source>
        <strain evidence="2 3">DSM 15356</strain>
    </source>
</reference>
<evidence type="ECO:0000313" key="2">
    <source>
        <dbReference type="EMBL" id="NAW33692.1"/>
    </source>
</evidence>
<protein>
    <recommendedName>
        <fullName evidence="1">RNA polymerase sigma-70 region 2 domain-containing protein</fullName>
    </recommendedName>
</protein>
<dbReference type="GO" id="GO:0003700">
    <property type="term" value="F:DNA-binding transcription factor activity"/>
    <property type="evidence" value="ECO:0007669"/>
    <property type="project" value="InterPro"/>
</dbReference>
<proteinExistence type="predicted"/>
<dbReference type="Gene3D" id="1.10.1740.10">
    <property type="match status" value="1"/>
</dbReference>
<dbReference type="OrthoDB" id="9782108at2"/>
<name>A0A7X5APS2_9GAMM</name>
<evidence type="ECO:0000313" key="3">
    <source>
        <dbReference type="Proteomes" id="UP000487929"/>
    </source>
</evidence>
<dbReference type="SUPFAM" id="SSF88946">
    <property type="entry name" value="Sigma2 domain of RNA polymerase sigma factors"/>
    <property type="match status" value="1"/>
</dbReference>
<accession>A0A7X5APS2</accession>
<dbReference type="InterPro" id="IPR013325">
    <property type="entry name" value="RNA_pol_sigma_r2"/>
</dbReference>
<feature type="domain" description="RNA polymerase sigma-70 region 2" evidence="1">
    <location>
        <begin position="3"/>
        <end position="41"/>
    </location>
</feature>
<dbReference type="GO" id="GO:0006352">
    <property type="term" value="P:DNA-templated transcription initiation"/>
    <property type="evidence" value="ECO:0007669"/>
    <property type="project" value="InterPro"/>
</dbReference>
<dbReference type="Proteomes" id="UP000487929">
    <property type="component" value="Unassembled WGS sequence"/>
</dbReference>
<dbReference type="AlphaFoldDB" id="A0A7X5APS2"/>
<keyword evidence="3" id="KW-1185">Reference proteome</keyword>
<evidence type="ECO:0000259" key="1">
    <source>
        <dbReference type="Pfam" id="PF04542"/>
    </source>
</evidence>